<keyword evidence="1" id="KW-0677">Repeat</keyword>
<feature type="region of interest" description="Disordered" evidence="2">
    <location>
        <begin position="72"/>
        <end position="106"/>
    </location>
</feature>
<feature type="domain" description="Rhodanese" evidence="3">
    <location>
        <begin position="247"/>
        <end position="347"/>
    </location>
</feature>
<dbReference type="InterPro" id="IPR051126">
    <property type="entry name" value="Thiosulfate_sulfurtransferase"/>
</dbReference>
<evidence type="ECO:0000313" key="4">
    <source>
        <dbReference type="EMBL" id="KUK44265.1"/>
    </source>
</evidence>
<dbReference type="InterPro" id="IPR036873">
    <property type="entry name" value="Rhodanese-like_dom_sf"/>
</dbReference>
<evidence type="ECO:0000256" key="2">
    <source>
        <dbReference type="SAM" id="MobiDB-lite"/>
    </source>
</evidence>
<evidence type="ECO:0000313" key="6">
    <source>
        <dbReference type="Proteomes" id="UP000053961"/>
    </source>
</evidence>
<dbReference type="PROSITE" id="PS00380">
    <property type="entry name" value="RHODANESE_1"/>
    <property type="match status" value="1"/>
</dbReference>
<dbReference type="SUPFAM" id="SSF52821">
    <property type="entry name" value="Rhodanese/Cell cycle control phosphatase"/>
    <property type="match status" value="2"/>
</dbReference>
<dbReference type="EMBL" id="LGFT01000030">
    <property type="protein sequence ID" value="KUK44265.1"/>
    <property type="molecule type" value="Genomic_DNA"/>
</dbReference>
<dbReference type="PROSITE" id="PS50206">
    <property type="entry name" value="RHODANESE_3"/>
    <property type="match status" value="2"/>
</dbReference>
<reference evidence="5" key="1">
    <citation type="journal article" date="2015" name="MBio">
        <title>Genome-resolved metagenomic analysis reveals roles for candidate phyla and other microbial community members in biogeochemical transformations in oil reservoirs.</title>
        <authorList>
            <person name="Hu P."/>
            <person name="Tom L."/>
            <person name="Singh A."/>
            <person name="Thomas B.C."/>
            <person name="Baker B.J."/>
            <person name="Piceno Y.M."/>
            <person name="Andersen G.L."/>
            <person name="Banfield J.F."/>
        </authorList>
    </citation>
    <scope>NUCLEOTIDE SEQUENCE [LARGE SCALE GENOMIC DNA]</scope>
    <source>
        <strain evidence="5">56_747</strain>
    </source>
</reference>
<proteinExistence type="predicted"/>
<dbReference type="PATRIC" id="fig|301375.6.peg.49"/>
<dbReference type="Proteomes" id="UP000057043">
    <property type="component" value="Unassembled WGS sequence"/>
</dbReference>
<dbReference type="PANTHER" id="PTHR43855">
    <property type="entry name" value="THIOSULFATE SULFURTRANSFERASE"/>
    <property type="match status" value="1"/>
</dbReference>
<dbReference type="GO" id="GO:0004792">
    <property type="term" value="F:thiosulfate-cyanide sulfurtransferase activity"/>
    <property type="evidence" value="ECO:0007669"/>
    <property type="project" value="InterPro"/>
</dbReference>
<dbReference type="AlphaFoldDB" id="A0A101IJJ5"/>
<feature type="domain" description="Rhodanese" evidence="3">
    <location>
        <begin position="119"/>
        <end position="219"/>
    </location>
</feature>
<evidence type="ECO:0000259" key="3">
    <source>
        <dbReference type="PROSITE" id="PS50206"/>
    </source>
</evidence>
<organism evidence="5 6">
    <name type="scientific">Methanothrix harundinacea</name>
    <dbReference type="NCBI Taxonomy" id="301375"/>
    <lineage>
        <taxon>Archaea</taxon>
        <taxon>Methanobacteriati</taxon>
        <taxon>Methanobacteriota</taxon>
        <taxon>Stenosarchaea group</taxon>
        <taxon>Methanomicrobia</taxon>
        <taxon>Methanotrichales</taxon>
        <taxon>Methanotrichaceae</taxon>
        <taxon>Methanothrix</taxon>
    </lineage>
</organism>
<comment type="caution">
    <text evidence="5">The sequence shown here is derived from an EMBL/GenBank/DDBJ whole genome shotgun (WGS) entry which is preliminary data.</text>
</comment>
<accession>A0A101IJJ5</accession>
<evidence type="ECO:0000313" key="5">
    <source>
        <dbReference type="EMBL" id="KUK96319.1"/>
    </source>
</evidence>
<dbReference type="SMART" id="SM00450">
    <property type="entry name" value="RHOD"/>
    <property type="match status" value="2"/>
</dbReference>
<reference evidence="6 7" key="2">
    <citation type="journal article" date="2015" name="MBio">
        <title>Genome-Resolved Metagenomic Analysis Reveals Roles for Candidate Phyla and Other Microbial Community Members in Biogeochemical Transformations in Oil Reservoirs.</title>
        <authorList>
            <person name="Hu P."/>
            <person name="Tom L."/>
            <person name="Singh A."/>
            <person name="Thomas B.C."/>
            <person name="Baker B.J."/>
            <person name="Piceno Y.M."/>
            <person name="Andersen G.L."/>
            <person name="Banfield J.F."/>
        </authorList>
    </citation>
    <scope>NUCLEOTIDE SEQUENCE [LARGE SCALE GENOMIC DNA]</scope>
    <source>
        <strain evidence="4">57_489</strain>
    </source>
</reference>
<dbReference type="InterPro" id="IPR001307">
    <property type="entry name" value="Thiosulphate_STrfase_CS"/>
</dbReference>
<gene>
    <name evidence="4" type="ORF">XD72_1397</name>
    <name evidence="5" type="ORF">XE07_1161</name>
</gene>
<name>A0A101IJJ5_9EURY</name>
<protein>
    <submittedName>
        <fullName evidence="5">Sulfurtransferase</fullName>
    </submittedName>
</protein>
<sequence>MIIANSRSISQSEGRPRSGLKRPWILCLALVSALSFLILGSVIAGTALASTPGCPDCPDWVNFNEWWDRYHTGPNEADPGSSTGKLQDQALKSREEKAATEIAEDEYETPELLVDPKDDLDGRVLLDARPPADYEGGHLPGARNLYWRWIRPAGSLDPELAVAELRRLGVNETDSIVVYGNGDDSAYLFWALECLGHKNLSRMDGDIKAISNLELVSNAPRLNESNYTSAMRQGLLVNESVLGQAKGSIGVQIVDARSSFSDYATSRISNSMNLKTSDLYSDPEARTLKSAGELEELFSGRGIDEDKVQMVYGTPEACSLYFALMAMGYKATVLDGDWWRDTDYAISSIS</sequence>
<keyword evidence="5" id="KW-0808">Transferase</keyword>
<evidence type="ECO:0000313" key="7">
    <source>
        <dbReference type="Proteomes" id="UP000057043"/>
    </source>
</evidence>
<dbReference type="PANTHER" id="PTHR43855:SF1">
    <property type="entry name" value="THIOSULFATE SULFURTRANSFERASE"/>
    <property type="match status" value="1"/>
</dbReference>
<dbReference type="Gene3D" id="3.40.250.10">
    <property type="entry name" value="Rhodanese-like domain"/>
    <property type="match status" value="2"/>
</dbReference>
<evidence type="ECO:0000256" key="1">
    <source>
        <dbReference type="ARBA" id="ARBA00022737"/>
    </source>
</evidence>
<dbReference type="Pfam" id="PF00581">
    <property type="entry name" value="Rhodanese"/>
    <property type="match status" value="2"/>
</dbReference>
<dbReference type="Proteomes" id="UP000053961">
    <property type="component" value="Unassembled WGS sequence"/>
</dbReference>
<dbReference type="InterPro" id="IPR001763">
    <property type="entry name" value="Rhodanese-like_dom"/>
</dbReference>
<dbReference type="EMBL" id="LGHB01000015">
    <property type="protein sequence ID" value="KUK96319.1"/>
    <property type="molecule type" value="Genomic_DNA"/>
</dbReference>